<feature type="domain" description="Gcp-like" evidence="1">
    <location>
        <begin position="37"/>
        <end position="141"/>
    </location>
</feature>
<gene>
    <name evidence="2" type="ORF">B0G85_0128</name>
</gene>
<dbReference type="PANTHER" id="PTHR11735">
    <property type="entry name" value="TRNA N6-ADENOSINE THREONYLCARBAMOYLTRANSFERASE"/>
    <property type="match status" value="1"/>
</dbReference>
<evidence type="ECO:0000313" key="2">
    <source>
        <dbReference type="EMBL" id="PJI82746.1"/>
    </source>
</evidence>
<sequence>MTRILAIDTSSAWCSVALSMDDAPNLVRHQKVSAGASQFLLPWIDGLLMEANIKLASLDAIAVGVGPGAFTGVRLGVAAVQGLAFAAGLPVIPVASLDAIAAQLLLKPTFLQVAPSTFLIAMDARMGEAYWAKYRVLRGQSLAWAERIGEIQLSAPEAVDLDGVQYIAGSAIGEFGDRLLASQSTFLQGKTFLDSHLDAEIGIESLGVLICAQKLWAQGLHQDVRLLEPLYVRNKVAYTAAERALQ</sequence>
<name>A0A2M8VY05_9BURK</name>
<dbReference type="Proteomes" id="UP000229366">
    <property type="component" value="Unassembled WGS sequence"/>
</dbReference>
<comment type="caution">
    <text evidence="2">The sequence shown here is derived from an EMBL/GenBank/DDBJ whole genome shotgun (WGS) entry which is preliminary data.</text>
</comment>
<evidence type="ECO:0000313" key="3">
    <source>
        <dbReference type="Proteomes" id="UP000229366"/>
    </source>
</evidence>
<dbReference type="SUPFAM" id="SSF53067">
    <property type="entry name" value="Actin-like ATPase domain"/>
    <property type="match status" value="2"/>
</dbReference>
<keyword evidence="3" id="KW-1185">Reference proteome</keyword>
<dbReference type="GO" id="GO:0005829">
    <property type="term" value="C:cytosol"/>
    <property type="evidence" value="ECO:0007669"/>
    <property type="project" value="TreeGrafter"/>
</dbReference>
<dbReference type="Pfam" id="PF00814">
    <property type="entry name" value="TsaD"/>
    <property type="match status" value="1"/>
</dbReference>
<organism evidence="2 3">
    <name type="scientific">Polynucleobacter brandtiae</name>
    <dbReference type="NCBI Taxonomy" id="1938816"/>
    <lineage>
        <taxon>Bacteria</taxon>
        <taxon>Pseudomonadati</taxon>
        <taxon>Pseudomonadota</taxon>
        <taxon>Betaproteobacteria</taxon>
        <taxon>Burkholderiales</taxon>
        <taxon>Burkholderiaceae</taxon>
        <taxon>Polynucleobacter</taxon>
    </lineage>
</organism>
<evidence type="ECO:0000259" key="1">
    <source>
        <dbReference type="Pfam" id="PF00814"/>
    </source>
</evidence>
<dbReference type="OrthoDB" id="9809995at2"/>
<dbReference type="PANTHER" id="PTHR11735:SF11">
    <property type="entry name" value="TRNA THREONYLCARBAMOYLADENOSINE BIOSYNTHESIS PROTEIN TSAB"/>
    <property type="match status" value="1"/>
</dbReference>
<dbReference type="InterPro" id="IPR043129">
    <property type="entry name" value="ATPase_NBD"/>
</dbReference>
<reference evidence="2 3" key="1">
    <citation type="submission" date="2017-11" db="EMBL/GenBank/DDBJ databases">
        <title>Genomic Encyclopedia of Type Strains, Phase III (KMG-III): the genomes of soil and plant-associated and newly described type strains.</title>
        <authorList>
            <person name="Whitman W."/>
        </authorList>
    </citation>
    <scope>NUCLEOTIDE SEQUENCE [LARGE SCALE GENOMIC DNA]</scope>
    <source>
        <strain evidence="2 3">UB-Domo-W1</strain>
    </source>
</reference>
<accession>A0A2M8VY05</accession>
<dbReference type="AlphaFoldDB" id="A0A2M8VY05"/>
<dbReference type="NCBIfam" id="TIGR03725">
    <property type="entry name" value="T6A_YeaZ"/>
    <property type="match status" value="1"/>
</dbReference>
<proteinExistence type="predicted"/>
<dbReference type="EMBL" id="PGTX01000001">
    <property type="protein sequence ID" value="PJI82746.1"/>
    <property type="molecule type" value="Genomic_DNA"/>
</dbReference>
<dbReference type="GO" id="GO:0002949">
    <property type="term" value="P:tRNA threonylcarbamoyladenosine modification"/>
    <property type="evidence" value="ECO:0007669"/>
    <property type="project" value="InterPro"/>
</dbReference>
<protein>
    <submittedName>
        <fullName evidence="2">tRNA threonylcarbamoyladenosine biosynthesis protein TsaB</fullName>
    </submittedName>
</protein>
<dbReference type="RefSeq" id="WP_100378516.1">
    <property type="nucleotide sequence ID" value="NZ_CBCSBW010000004.1"/>
</dbReference>
<dbReference type="InterPro" id="IPR000905">
    <property type="entry name" value="Gcp-like_dom"/>
</dbReference>
<dbReference type="InterPro" id="IPR022496">
    <property type="entry name" value="T6A_TsaB"/>
</dbReference>
<dbReference type="Gene3D" id="3.30.420.40">
    <property type="match status" value="2"/>
</dbReference>
<dbReference type="CDD" id="cd24032">
    <property type="entry name" value="ASKHA_NBD_TsaB"/>
    <property type="match status" value="1"/>
</dbReference>